<keyword evidence="9" id="KW-0902">Two-component regulatory system</keyword>
<keyword evidence="8" id="KW-0067">ATP-binding</keyword>
<dbReference type="PANTHER" id="PTHR43065:SF10">
    <property type="entry name" value="PEROXIDE STRESS-ACTIVATED HISTIDINE KINASE MAK3"/>
    <property type="match status" value="1"/>
</dbReference>
<proteinExistence type="predicted"/>
<evidence type="ECO:0000256" key="5">
    <source>
        <dbReference type="ARBA" id="ARBA00022679"/>
    </source>
</evidence>
<dbReference type="PROSITE" id="PS50109">
    <property type="entry name" value="HIS_KIN"/>
    <property type="match status" value="1"/>
</dbReference>
<dbReference type="CDD" id="cd00075">
    <property type="entry name" value="HATPase"/>
    <property type="match status" value="1"/>
</dbReference>
<feature type="domain" description="Histidine kinase" evidence="10">
    <location>
        <begin position="350"/>
        <end position="556"/>
    </location>
</feature>
<dbReference type="PANTHER" id="PTHR43065">
    <property type="entry name" value="SENSOR HISTIDINE KINASE"/>
    <property type="match status" value="1"/>
</dbReference>
<dbReference type="SUPFAM" id="SSF55874">
    <property type="entry name" value="ATPase domain of HSP90 chaperone/DNA topoisomerase II/histidine kinase"/>
    <property type="match status" value="1"/>
</dbReference>
<dbReference type="InterPro" id="IPR036890">
    <property type="entry name" value="HATPase_C_sf"/>
</dbReference>
<feature type="domain" description="HAMP" evidence="11">
    <location>
        <begin position="281"/>
        <end position="333"/>
    </location>
</feature>
<dbReference type="InterPro" id="IPR003660">
    <property type="entry name" value="HAMP_dom"/>
</dbReference>
<dbReference type="Gene3D" id="3.30.565.10">
    <property type="entry name" value="Histidine kinase-like ATPase, C-terminal domain"/>
    <property type="match status" value="1"/>
</dbReference>
<dbReference type="InterPro" id="IPR003594">
    <property type="entry name" value="HATPase_dom"/>
</dbReference>
<comment type="caution">
    <text evidence="12">The sequence shown here is derived from an EMBL/GenBank/DDBJ whole genome shotgun (WGS) entry which is preliminary data.</text>
</comment>
<dbReference type="RefSeq" id="WP_305450249.1">
    <property type="nucleotide sequence ID" value="NZ_JAUYVO010000002.1"/>
</dbReference>
<dbReference type="SUPFAM" id="SSF47384">
    <property type="entry name" value="Homodimeric domain of signal transducing histidine kinase"/>
    <property type="match status" value="1"/>
</dbReference>
<protein>
    <recommendedName>
        <fullName evidence="3">histidine kinase</fullName>
        <ecNumber evidence="3">2.7.13.3</ecNumber>
    </recommendedName>
</protein>
<evidence type="ECO:0000259" key="11">
    <source>
        <dbReference type="PROSITE" id="PS50885"/>
    </source>
</evidence>
<evidence type="ECO:0000256" key="6">
    <source>
        <dbReference type="ARBA" id="ARBA00022741"/>
    </source>
</evidence>
<dbReference type="Pfam" id="PF00672">
    <property type="entry name" value="HAMP"/>
    <property type="match status" value="1"/>
</dbReference>
<dbReference type="SUPFAM" id="SSF158472">
    <property type="entry name" value="HAMP domain-like"/>
    <property type="match status" value="1"/>
</dbReference>
<name>A0ABT9ERT9_9GAMM</name>
<keyword evidence="7 12" id="KW-0418">Kinase</keyword>
<dbReference type="InterPro" id="IPR005467">
    <property type="entry name" value="His_kinase_dom"/>
</dbReference>
<dbReference type="PRINTS" id="PR00344">
    <property type="entry name" value="BCTRLSENSOR"/>
</dbReference>
<evidence type="ECO:0000256" key="1">
    <source>
        <dbReference type="ARBA" id="ARBA00000085"/>
    </source>
</evidence>
<comment type="subcellular location">
    <subcellularLocation>
        <location evidence="2">Membrane</location>
    </subcellularLocation>
</comment>
<dbReference type="SMART" id="SM00387">
    <property type="entry name" value="HATPase_c"/>
    <property type="match status" value="1"/>
</dbReference>
<dbReference type="CDD" id="cd00082">
    <property type="entry name" value="HisKA"/>
    <property type="match status" value="1"/>
</dbReference>
<keyword evidence="5" id="KW-0808">Transferase</keyword>
<keyword evidence="4" id="KW-0597">Phosphoprotein</keyword>
<dbReference type="Pfam" id="PF00512">
    <property type="entry name" value="HisKA"/>
    <property type="match status" value="1"/>
</dbReference>
<evidence type="ECO:0000256" key="4">
    <source>
        <dbReference type="ARBA" id="ARBA00022553"/>
    </source>
</evidence>
<dbReference type="SMART" id="SM00304">
    <property type="entry name" value="HAMP"/>
    <property type="match status" value="1"/>
</dbReference>
<dbReference type="InterPro" id="IPR004358">
    <property type="entry name" value="Sig_transdc_His_kin-like_C"/>
</dbReference>
<dbReference type="Gene3D" id="1.10.287.130">
    <property type="match status" value="1"/>
</dbReference>
<dbReference type="InterPro" id="IPR003661">
    <property type="entry name" value="HisK_dim/P_dom"/>
</dbReference>
<evidence type="ECO:0000256" key="7">
    <source>
        <dbReference type="ARBA" id="ARBA00022777"/>
    </source>
</evidence>
<dbReference type="EMBL" id="JAUYVO010000002">
    <property type="protein sequence ID" value="MDP2521781.1"/>
    <property type="molecule type" value="Genomic_DNA"/>
</dbReference>
<dbReference type="Gene3D" id="6.10.340.10">
    <property type="match status" value="1"/>
</dbReference>
<dbReference type="GO" id="GO:0016301">
    <property type="term" value="F:kinase activity"/>
    <property type="evidence" value="ECO:0007669"/>
    <property type="project" value="UniProtKB-KW"/>
</dbReference>
<evidence type="ECO:0000256" key="2">
    <source>
        <dbReference type="ARBA" id="ARBA00004370"/>
    </source>
</evidence>
<dbReference type="Pfam" id="PF02518">
    <property type="entry name" value="HATPase_c"/>
    <property type="match status" value="1"/>
</dbReference>
<comment type="catalytic activity">
    <reaction evidence="1">
        <text>ATP + protein L-histidine = ADP + protein N-phospho-L-histidine.</text>
        <dbReference type="EC" id="2.7.13.3"/>
    </reaction>
</comment>
<organism evidence="12 13">
    <name type="scientific">Neptunomonas phycophila</name>
    <dbReference type="NCBI Taxonomy" id="1572645"/>
    <lineage>
        <taxon>Bacteria</taxon>
        <taxon>Pseudomonadati</taxon>
        <taxon>Pseudomonadota</taxon>
        <taxon>Gammaproteobacteria</taxon>
        <taxon>Oceanospirillales</taxon>
        <taxon>Oceanospirillaceae</taxon>
        <taxon>Neptunomonas</taxon>
    </lineage>
</organism>
<evidence type="ECO:0000256" key="3">
    <source>
        <dbReference type="ARBA" id="ARBA00012438"/>
    </source>
</evidence>
<dbReference type="CDD" id="cd06225">
    <property type="entry name" value="HAMP"/>
    <property type="match status" value="1"/>
</dbReference>
<dbReference type="EC" id="2.7.13.3" evidence="3"/>
<evidence type="ECO:0000259" key="10">
    <source>
        <dbReference type="PROSITE" id="PS50109"/>
    </source>
</evidence>
<dbReference type="SMART" id="SM00388">
    <property type="entry name" value="HisKA"/>
    <property type="match status" value="1"/>
</dbReference>
<keyword evidence="13" id="KW-1185">Reference proteome</keyword>
<evidence type="ECO:0000313" key="13">
    <source>
        <dbReference type="Proteomes" id="UP001177341"/>
    </source>
</evidence>
<dbReference type="Proteomes" id="UP001177341">
    <property type="component" value="Unassembled WGS sequence"/>
</dbReference>
<gene>
    <name evidence="12" type="ORF">Q8W30_04280</name>
</gene>
<keyword evidence="6" id="KW-0547">Nucleotide-binding</keyword>
<evidence type="ECO:0000256" key="8">
    <source>
        <dbReference type="ARBA" id="ARBA00022840"/>
    </source>
</evidence>
<evidence type="ECO:0000313" key="12">
    <source>
        <dbReference type="EMBL" id="MDP2521781.1"/>
    </source>
</evidence>
<dbReference type="InterPro" id="IPR036097">
    <property type="entry name" value="HisK_dim/P_sf"/>
</dbReference>
<reference evidence="12" key="1">
    <citation type="submission" date="2023-07" db="EMBL/GenBank/DDBJ databases">
        <title>Genome content predicts the carbon catabolic preferences of heterotrophic bacteria.</title>
        <authorList>
            <person name="Gralka M."/>
        </authorList>
    </citation>
    <scope>NUCLEOTIDE SEQUENCE</scope>
    <source>
        <strain evidence="12">5G01</strain>
    </source>
</reference>
<evidence type="ECO:0000256" key="9">
    <source>
        <dbReference type="ARBA" id="ARBA00023012"/>
    </source>
</evidence>
<dbReference type="PROSITE" id="PS50885">
    <property type="entry name" value="HAMP"/>
    <property type="match status" value="1"/>
</dbReference>
<sequence length="563" mass="62516">MNPKRSSRLTNRYLLLSLLVALVPLLLFASIYDSYFFQLLGKVTNAQLGSRVAAVQNEFQVHLRERAYQLDVLADELDSPVIYSESGVNSLSTELQTLLRLQTDLHNVYGIVFFDKQRRFLWSFPDNAYSAERYQSSLSYGPIAFDDTELYGPEPYSFNHPPAVLMLKPIAASFNASEQYYIGLVLRFNSLASLPKNLGAEGIYTPLLEVPGHRLFDIVGQPVEHHTKAVKGYPLIPEWNLQLIQNKDLVSPPSAAMRNGLISLVLLTAGLLLILHFYVSKHLERQLDSLIKGVERVAAGDLDSPVPLQPGTEVERLTHAIERMRGQLNQTIKATIDIERQASLGQLAAGLAHDIRNPLTIVGMTIKTLIKREAKPKHVEMLHMVEEEIDRVEQVVNNLLNYARPNPPKQEHLQLSDELDSIAALVDASARKQHVILKIECPQDLTILADPSHVRQVLMNLILNAIQAMPPAGGEILLSGQKQEHHIVLSVIDNGPGISDTELARVFEPFFTTKTAGTGLGLSICKTLLNANHAELTIESEIGVGTSVHLSFNLPPKQADTHE</sequence>
<accession>A0ABT9ERT9</accession>